<reference evidence="9" key="1">
    <citation type="submission" date="2023-01" db="EMBL/GenBank/DDBJ databases">
        <title>Genome assembly of the deep-sea coral Lophelia pertusa.</title>
        <authorList>
            <person name="Herrera S."/>
            <person name="Cordes E."/>
        </authorList>
    </citation>
    <scope>NUCLEOTIDE SEQUENCE</scope>
    <source>
        <strain evidence="9">USNM1676648</strain>
        <tissue evidence="9">Polyp</tissue>
    </source>
</reference>
<keyword evidence="6 8" id="KW-0472">Membrane</keyword>
<feature type="transmembrane region" description="Helical" evidence="8">
    <location>
        <begin position="83"/>
        <end position="100"/>
    </location>
</feature>
<dbReference type="InterPro" id="IPR007274">
    <property type="entry name" value="Cop_transporter"/>
</dbReference>
<feature type="repeat" description="ANK" evidence="7">
    <location>
        <begin position="219"/>
        <end position="252"/>
    </location>
</feature>
<dbReference type="PANTHER" id="PTHR24123">
    <property type="entry name" value="ANKYRIN REPEAT-CONTAINING"/>
    <property type="match status" value="1"/>
</dbReference>
<evidence type="ECO:0000256" key="6">
    <source>
        <dbReference type="ARBA" id="ARBA00023136"/>
    </source>
</evidence>
<dbReference type="GO" id="GO:0005375">
    <property type="term" value="F:copper ion transmembrane transporter activity"/>
    <property type="evidence" value="ECO:0007669"/>
    <property type="project" value="InterPro"/>
</dbReference>
<dbReference type="Gene3D" id="1.25.40.20">
    <property type="entry name" value="Ankyrin repeat-containing domain"/>
    <property type="match status" value="3"/>
</dbReference>
<organism evidence="9 10">
    <name type="scientific">Desmophyllum pertusum</name>
    <dbReference type="NCBI Taxonomy" id="174260"/>
    <lineage>
        <taxon>Eukaryota</taxon>
        <taxon>Metazoa</taxon>
        <taxon>Cnidaria</taxon>
        <taxon>Anthozoa</taxon>
        <taxon>Hexacorallia</taxon>
        <taxon>Scleractinia</taxon>
        <taxon>Caryophylliina</taxon>
        <taxon>Caryophylliidae</taxon>
        <taxon>Desmophyllum</taxon>
    </lineage>
</organism>
<dbReference type="EMBL" id="MU827779">
    <property type="protein sequence ID" value="KAJ7339561.1"/>
    <property type="molecule type" value="Genomic_DNA"/>
</dbReference>
<comment type="caution">
    <text evidence="9">The sequence shown here is derived from an EMBL/GenBank/DDBJ whole genome shotgun (WGS) entry which is preliminary data.</text>
</comment>
<evidence type="ECO:0000313" key="10">
    <source>
        <dbReference type="Proteomes" id="UP001163046"/>
    </source>
</evidence>
<evidence type="ECO:0000313" key="9">
    <source>
        <dbReference type="EMBL" id="KAJ7339561.1"/>
    </source>
</evidence>
<sequence>MDMSFVASEKVTILFENWKVSSVGGLVGSCVAIIVIAVFFESLKSFKVNHHKPCKKNSESTPLIRRPSQNQNRFKMSNHLKKTFLYMVQFLVGYFLMLVAMTYNVWLFLAVIIGCGIGYFLATPYIEYYFDLPKKLSVRDTKACEDIGVNAAVRKDKWTLLHVASATDKPDVTQYLINMGSDVNILDKDGKSPLYYCQSEEVAKMLVDAGAEVNHLSILGKTPLHHVCISNATPAVVELLVQSGGQVNAEDKFGDTPFLYACGMAYGCIDEEEFARNLPKISILIGHGADVHHTNVKGENGLHVCSRYRAYEIAEILLKHGVDVNVLNEKHQTPLAMACFHDSSALHGQEGILTTLELLLEHGADLTIPDEQGMTPLHLLMLHNCDSISEADIASFVDVLVKCGASLTAGDRMLRTPVHYASYAAAHGKWPGILEELTSLGGDINSQDVEGFTPVHATAIRNRSHLTTFQWPWDCIDGTENVVQEINWSCARKHGVTLAHMVLAHKGLKLGGCQVPWDMNARDEFMSTPMHYAEFSNNTIATSYLEVSCTTADITLENCLGESPIDCAVSALNQEMVELLENYGGSSSSEKERRLPDSSCELCARFSREGKRLPYQPFEKQEEPISVDVTEVQINRQETWKNTWFTF</sequence>
<dbReference type="Pfam" id="PF04145">
    <property type="entry name" value="Ctr"/>
    <property type="match status" value="1"/>
</dbReference>
<evidence type="ECO:0000256" key="8">
    <source>
        <dbReference type="SAM" id="Phobius"/>
    </source>
</evidence>
<keyword evidence="5 7" id="KW-0040">ANK repeat</keyword>
<evidence type="ECO:0000256" key="1">
    <source>
        <dbReference type="ARBA" id="ARBA00004370"/>
    </source>
</evidence>
<dbReference type="Pfam" id="PF12796">
    <property type="entry name" value="Ank_2"/>
    <property type="match status" value="2"/>
</dbReference>
<dbReference type="Proteomes" id="UP001163046">
    <property type="component" value="Unassembled WGS sequence"/>
</dbReference>
<comment type="subcellular location">
    <subcellularLocation>
        <location evidence="1">Membrane</location>
    </subcellularLocation>
</comment>
<keyword evidence="10" id="KW-1185">Reference proteome</keyword>
<dbReference type="OrthoDB" id="6052594at2759"/>
<evidence type="ECO:0000256" key="7">
    <source>
        <dbReference type="PROSITE-ProRule" id="PRU00023"/>
    </source>
</evidence>
<dbReference type="Pfam" id="PF00023">
    <property type="entry name" value="Ank"/>
    <property type="match status" value="1"/>
</dbReference>
<dbReference type="SUPFAM" id="SSF48403">
    <property type="entry name" value="Ankyrin repeat"/>
    <property type="match status" value="2"/>
</dbReference>
<name>A0A9X0CGP7_9CNID</name>
<keyword evidence="3" id="KW-0677">Repeat</keyword>
<accession>A0A9X0CGP7</accession>
<keyword evidence="2 8" id="KW-0812">Transmembrane</keyword>
<dbReference type="InterPro" id="IPR002110">
    <property type="entry name" value="Ankyrin_rpt"/>
</dbReference>
<feature type="transmembrane region" description="Helical" evidence="8">
    <location>
        <begin position="106"/>
        <end position="126"/>
    </location>
</feature>
<dbReference type="InterPro" id="IPR036770">
    <property type="entry name" value="Ankyrin_rpt-contain_sf"/>
</dbReference>
<dbReference type="PROSITE" id="PS50088">
    <property type="entry name" value="ANK_REPEAT"/>
    <property type="match status" value="3"/>
</dbReference>
<evidence type="ECO:0000256" key="5">
    <source>
        <dbReference type="ARBA" id="ARBA00023043"/>
    </source>
</evidence>
<evidence type="ECO:0000256" key="2">
    <source>
        <dbReference type="ARBA" id="ARBA00022692"/>
    </source>
</evidence>
<dbReference type="InterPro" id="IPR051165">
    <property type="entry name" value="Multifunctional_ANK_Repeat"/>
</dbReference>
<proteinExistence type="predicted"/>
<evidence type="ECO:0000256" key="4">
    <source>
        <dbReference type="ARBA" id="ARBA00022989"/>
    </source>
</evidence>
<dbReference type="AlphaFoldDB" id="A0A9X0CGP7"/>
<feature type="repeat" description="ANK" evidence="7">
    <location>
        <begin position="156"/>
        <end position="188"/>
    </location>
</feature>
<gene>
    <name evidence="9" type="ORF">OS493_005962</name>
</gene>
<feature type="transmembrane region" description="Helical" evidence="8">
    <location>
        <begin position="20"/>
        <end position="40"/>
    </location>
</feature>
<protein>
    <submittedName>
        <fullName evidence="9">Uncharacterized protein</fullName>
    </submittedName>
</protein>
<dbReference type="PROSITE" id="PS50297">
    <property type="entry name" value="ANK_REP_REGION"/>
    <property type="match status" value="3"/>
</dbReference>
<dbReference type="GO" id="GO:0016020">
    <property type="term" value="C:membrane"/>
    <property type="evidence" value="ECO:0007669"/>
    <property type="project" value="UniProtKB-SubCell"/>
</dbReference>
<keyword evidence="4 8" id="KW-1133">Transmembrane helix</keyword>
<dbReference type="PANTHER" id="PTHR24123:SF142">
    <property type="entry name" value="ANKYRIN"/>
    <property type="match status" value="1"/>
</dbReference>
<feature type="repeat" description="ANK" evidence="7">
    <location>
        <begin position="297"/>
        <end position="329"/>
    </location>
</feature>
<evidence type="ECO:0000256" key="3">
    <source>
        <dbReference type="ARBA" id="ARBA00022737"/>
    </source>
</evidence>
<dbReference type="SMART" id="SM00248">
    <property type="entry name" value="ANK"/>
    <property type="match status" value="9"/>
</dbReference>